<protein>
    <submittedName>
        <fullName evidence="2">Uncharacterized protein</fullName>
    </submittedName>
</protein>
<keyword evidence="1" id="KW-0812">Transmembrane</keyword>
<name>A0A2D0AIB7_9FLAO</name>
<dbReference type="RefSeq" id="WP_088394274.1">
    <property type="nucleotide sequence ID" value="NZ_MTCZ01000163.1"/>
</dbReference>
<dbReference type="EMBL" id="MTCZ01000163">
    <property type="protein sequence ID" value="OWP83129.1"/>
    <property type="molecule type" value="Genomic_DNA"/>
</dbReference>
<gene>
    <name evidence="2" type="ORF">BWK59_12190</name>
</gene>
<keyword evidence="1" id="KW-0472">Membrane</keyword>
<keyword evidence="1" id="KW-1133">Transmembrane helix</keyword>
<evidence type="ECO:0000313" key="3">
    <source>
        <dbReference type="Proteomes" id="UP000197768"/>
    </source>
</evidence>
<feature type="transmembrane region" description="Helical" evidence="1">
    <location>
        <begin position="82"/>
        <end position="103"/>
    </location>
</feature>
<evidence type="ECO:0000313" key="2">
    <source>
        <dbReference type="EMBL" id="OWP83129.1"/>
    </source>
</evidence>
<sequence>MINENWINYNFTNFPQKSNLEDFIKVRKYLIELARNESINTISYERLIADCNISCDLSLNKYIITNILTDILFYEFVNNRGFLTSLVVSVTTGIPSFYFYVLVNEYEKDKYGLEDRIIFNNTKSQVINFWKNDDNYNDYKEYKSFYLLKKEYYKRNLK</sequence>
<reference evidence="2 3" key="1">
    <citation type="journal article" date="2017" name="Infect. Genet. Evol.">
        <title>Comparative genome analysis of fish pathogen Flavobacterium columnare reveals extensive sequence diversity within the species.</title>
        <authorList>
            <person name="Kayansamruaj P."/>
            <person name="Dong H.T."/>
            <person name="Hirono I."/>
            <person name="Kondo H."/>
            <person name="Senapin S."/>
            <person name="Rodkhum C."/>
        </authorList>
    </citation>
    <scope>NUCLEOTIDE SEQUENCE [LARGE SCALE GENOMIC DNA]</scope>
    <source>
        <strain evidence="2 3">1215</strain>
    </source>
</reference>
<evidence type="ECO:0000256" key="1">
    <source>
        <dbReference type="SAM" id="Phobius"/>
    </source>
</evidence>
<accession>A0A2D0AIB7</accession>
<comment type="caution">
    <text evidence="2">The sequence shown here is derived from an EMBL/GenBank/DDBJ whole genome shotgun (WGS) entry which is preliminary data.</text>
</comment>
<dbReference type="Proteomes" id="UP000197768">
    <property type="component" value="Unassembled WGS sequence"/>
</dbReference>
<organism evidence="2 3">
    <name type="scientific">Flavobacterium davisii</name>
    <dbReference type="NCBI Taxonomy" id="2906077"/>
    <lineage>
        <taxon>Bacteria</taxon>
        <taxon>Pseudomonadati</taxon>
        <taxon>Bacteroidota</taxon>
        <taxon>Flavobacteriia</taxon>
        <taxon>Flavobacteriales</taxon>
        <taxon>Flavobacteriaceae</taxon>
        <taxon>Flavobacterium</taxon>
    </lineage>
</organism>
<dbReference type="AlphaFoldDB" id="A0A2D0AIB7"/>
<proteinExistence type="predicted"/>